<sequence>MYYPATSLFALLIPAAHALPAVNPPTSTYTVVELGIETDTASNTAGIFHDGGGGATQNGYHVQVFADSFTTSSGFNFVHNSVAYYGYRDAANLLSLYTFGMEGDVGKAIFTTQALGAMTDNETALGSNFAIWATAGMTPMPDGKTILGVYPAINEGTNPIQNLYSTMVQMEVVDPTTVAPGRTPPFTRLGTGRLFYPNEVNYGTFALMAGVDGYVYLAGADITGIKLARTPNTPDSLADRNQYQYWNALGQTWQTVPLGLNNGIGNIITWSSKDLNGNQIGPANGDMWYDPYHQTTVMMWGDAGIDGTFWFSYALDNDLLGAWSDPVAIWTPPLLAECNGNSEDWNYCGHAHPGWDPSGQTLLISYSSCANYVSFAKITW</sequence>
<proteinExistence type="predicted"/>
<keyword evidence="1" id="KW-0732">Signal</keyword>
<feature type="chain" id="PRO_5002174770" description="DUF4185 domain-containing protein" evidence="1">
    <location>
        <begin position="19"/>
        <end position="380"/>
    </location>
</feature>
<name>A0A0C3HCN0_OIDMZ</name>
<reference evidence="2 3" key="1">
    <citation type="submission" date="2014-04" db="EMBL/GenBank/DDBJ databases">
        <authorList>
            <consortium name="DOE Joint Genome Institute"/>
            <person name="Kuo A."/>
            <person name="Martino E."/>
            <person name="Perotto S."/>
            <person name="Kohler A."/>
            <person name="Nagy L.G."/>
            <person name="Floudas D."/>
            <person name="Copeland A."/>
            <person name="Barry K.W."/>
            <person name="Cichocki N."/>
            <person name="Veneault-Fourrey C."/>
            <person name="LaButti K."/>
            <person name="Lindquist E.A."/>
            <person name="Lipzen A."/>
            <person name="Lundell T."/>
            <person name="Morin E."/>
            <person name="Murat C."/>
            <person name="Sun H."/>
            <person name="Tunlid A."/>
            <person name="Henrissat B."/>
            <person name="Grigoriev I.V."/>
            <person name="Hibbett D.S."/>
            <person name="Martin F."/>
            <person name="Nordberg H.P."/>
            <person name="Cantor M.N."/>
            <person name="Hua S.X."/>
        </authorList>
    </citation>
    <scope>NUCLEOTIDE SEQUENCE [LARGE SCALE GENOMIC DNA]</scope>
    <source>
        <strain evidence="2 3">Zn</strain>
    </source>
</reference>
<dbReference type="OrthoDB" id="2583188at2759"/>
<evidence type="ECO:0000256" key="1">
    <source>
        <dbReference type="SAM" id="SignalP"/>
    </source>
</evidence>
<dbReference type="Proteomes" id="UP000054321">
    <property type="component" value="Unassembled WGS sequence"/>
</dbReference>
<evidence type="ECO:0000313" key="2">
    <source>
        <dbReference type="EMBL" id="KIN06056.1"/>
    </source>
</evidence>
<dbReference type="InParanoid" id="A0A0C3HCN0"/>
<organism evidence="2 3">
    <name type="scientific">Oidiodendron maius (strain Zn)</name>
    <dbReference type="NCBI Taxonomy" id="913774"/>
    <lineage>
        <taxon>Eukaryota</taxon>
        <taxon>Fungi</taxon>
        <taxon>Dikarya</taxon>
        <taxon>Ascomycota</taxon>
        <taxon>Pezizomycotina</taxon>
        <taxon>Leotiomycetes</taxon>
        <taxon>Leotiomycetes incertae sedis</taxon>
        <taxon>Myxotrichaceae</taxon>
        <taxon>Oidiodendron</taxon>
    </lineage>
</organism>
<keyword evidence="3" id="KW-1185">Reference proteome</keyword>
<dbReference type="EMBL" id="KN832871">
    <property type="protein sequence ID" value="KIN06056.1"/>
    <property type="molecule type" value="Genomic_DNA"/>
</dbReference>
<gene>
    <name evidence="2" type="ORF">OIDMADRAFT_24397</name>
</gene>
<reference evidence="3" key="2">
    <citation type="submission" date="2015-01" db="EMBL/GenBank/DDBJ databases">
        <title>Evolutionary Origins and Diversification of the Mycorrhizal Mutualists.</title>
        <authorList>
            <consortium name="DOE Joint Genome Institute"/>
            <consortium name="Mycorrhizal Genomics Consortium"/>
            <person name="Kohler A."/>
            <person name="Kuo A."/>
            <person name="Nagy L.G."/>
            <person name="Floudas D."/>
            <person name="Copeland A."/>
            <person name="Barry K.W."/>
            <person name="Cichocki N."/>
            <person name="Veneault-Fourrey C."/>
            <person name="LaButti K."/>
            <person name="Lindquist E.A."/>
            <person name="Lipzen A."/>
            <person name="Lundell T."/>
            <person name="Morin E."/>
            <person name="Murat C."/>
            <person name="Riley R."/>
            <person name="Ohm R."/>
            <person name="Sun H."/>
            <person name="Tunlid A."/>
            <person name="Henrissat B."/>
            <person name="Grigoriev I.V."/>
            <person name="Hibbett D.S."/>
            <person name="Martin F."/>
        </authorList>
    </citation>
    <scope>NUCLEOTIDE SEQUENCE [LARGE SCALE GENOMIC DNA]</scope>
    <source>
        <strain evidence="3">Zn</strain>
    </source>
</reference>
<evidence type="ECO:0000313" key="3">
    <source>
        <dbReference type="Proteomes" id="UP000054321"/>
    </source>
</evidence>
<protein>
    <recommendedName>
        <fullName evidence="4">DUF4185 domain-containing protein</fullName>
    </recommendedName>
</protein>
<dbReference type="HOGENOM" id="CLU_727796_0_0_1"/>
<accession>A0A0C3HCN0</accession>
<dbReference type="AlphaFoldDB" id="A0A0C3HCN0"/>
<feature type="signal peptide" evidence="1">
    <location>
        <begin position="1"/>
        <end position="18"/>
    </location>
</feature>
<evidence type="ECO:0008006" key="4">
    <source>
        <dbReference type="Google" id="ProtNLM"/>
    </source>
</evidence>